<dbReference type="InterPro" id="IPR002586">
    <property type="entry name" value="CobQ/CobB/MinD/ParA_Nub-bd_dom"/>
</dbReference>
<dbReference type="GO" id="GO:0009236">
    <property type="term" value="P:cobalamin biosynthetic process"/>
    <property type="evidence" value="ECO:0007669"/>
    <property type="project" value="UniProtKB-UniRule"/>
</dbReference>
<proteinExistence type="inferred from homology"/>
<dbReference type="GO" id="GO:0003824">
    <property type="term" value="F:catalytic activity"/>
    <property type="evidence" value="ECO:0007669"/>
    <property type="project" value="InterPro"/>
</dbReference>
<gene>
    <name evidence="4 7" type="primary">cobQ</name>
    <name evidence="7" type="ORF">BWY41_02210</name>
</gene>
<evidence type="ECO:0000313" key="7">
    <source>
        <dbReference type="EMBL" id="OQA54201.1"/>
    </source>
</evidence>
<dbReference type="CDD" id="cd05389">
    <property type="entry name" value="CobQ_N"/>
    <property type="match status" value="1"/>
</dbReference>
<dbReference type="Proteomes" id="UP000485569">
    <property type="component" value="Unassembled WGS sequence"/>
</dbReference>
<evidence type="ECO:0000256" key="1">
    <source>
        <dbReference type="ARBA" id="ARBA00004953"/>
    </source>
</evidence>
<dbReference type="SUPFAM" id="SSF52317">
    <property type="entry name" value="Class I glutamine amidotransferase-like"/>
    <property type="match status" value="1"/>
</dbReference>
<feature type="active site" description="Nucleophile" evidence="4">
    <location>
        <position position="333"/>
    </location>
</feature>
<evidence type="ECO:0000256" key="3">
    <source>
        <dbReference type="ARBA" id="ARBA00022962"/>
    </source>
</evidence>
<accession>A0A1V5SJ51</accession>
<reference evidence="7" key="1">
    <citation type="submission" date="2017-02" db="EMBL/GenBank/DDBJ databases">
        <title>Delving into the versatile metabolic prowess of the omnipresent phylum Bacteroidetes.</title>
        <authorList>
            <person name="Nobu M.K."/>
            <person name="Mei R."/>
            <person name="Narihiro T."/>
            <person name="Kuroda K."/>
            <person name="Liu W.-T."/>
        </authorList>
    </citation>
    <scope>NUCLEOTIDE SEQUENCE</scope>
    <source>
        <strain evidence="7">ADurb.Bin276</strain>
    </source>
</reference>
<protein>
    <recommendedName>
        <fullName evidence="4">Cobyric acid synthase</fullName>
    </recommendedName>
</protein>
<dbReference type="InterPro" id="IPR029062">
    <property type="entry name" value="Class_I_gatase-like"/>
</dbReference>
<comment type="function">
    <text evidence="4">Catalyzes amidations at positions B, D, E, and G on adenosylcobyrinic A,C-diamide. NH(2) groups are provided by glutamine, and one molecule of ATP is hydrogenolyzed for each amidation.</text>
</comment>
<dbReference type="NCBIfam" id="TIGR00313">
    <property type="entry name" value="cobQ"/>
    <property type="match status" value="1"/>
</dbReference>
<dbReference type="PANTHER" id="PTHR21343:SF1">
    <property type="entry name" value="COBYRIC ACID SYNTHASE"/>
    <property type="match status" value="1"/>
</dbReference>
<dbReference type="NCBIfam" id="NF001989">
    <property type="entry name" value="PRK00784.1"/>
    <property type="match status" value="1"/>
</dbReference>
<dbReference type="InterPro" id="IPR011698">
    <property type="entry name" value="GATase_3"/>
</dbReference>
<dbReference type="GO" id="GO:0015420">
    <property type="term" value="F:ABC-type vitamin B12 transporter activity"/>
    <property type="evidence" value="ECO:0007669"/>
    <property type="project" value="UniProtKB-UniRule"/>
</dbReference>
<feature type="domain" description="CobQ/CobB/MinD/ParA nucleotide binding" evidence="5">
    <location>
        <begin position="5"/>
        <end position="227"/>
    </location>
</feature>
<comment type="similarity">
    <text evidence="4">Belongs to the CobB/CobQ family. CobQ subfamily.</text>
</comment>
<name>A0A1V5SJ51_9BACT</name>
<dbReference type="PANTHER" id="PTHR21343">
    <property type="entry name" value="DETHIOBIOTIN SYNTHETASE"/>
    <property type="match status" value="1"/>
</dbReference>
<dbReference type="InterPro" id="IPR033949">
    <property type="entry name" value="CobQ_GATase1"/>
</dbReference>
<feature type="domain" description="CobB/CobQ-like glutamine amidotransferase" evidence="6">
    <location>
        <begin position="254"/>
        <end position="440"/>
    </location>
</feature>
<keyword evidence="2 4" id="KW-0169">Cobalamin biosynthesis</keyword>
<keyword evidence="3 4" id="KW-0315">Glutamine amidotransferase</keyword>
<feature type="active site" evidence="4">
    <location>
        <position position="434"/>
    </location>
</feature>
<evidence type="ECO:0000259" key="6">
    <source>
        <dbReference type="Pfam" id="PF07685"/>
    </source>
</evidence>
<evidence type="ECO:0000256" key="2">
    <source>
        <dbReference type="ARBA" id="ARBA00022573"/>
    </source>
</evidence>
<dbReference type="EMBL" id="MWBQ01000223">
    <property type="protein sequence ID" value="OQA54201.1"/>
    <property type="molecule type" value="Genomic_DNA"/>
</dbReference>
<dbReference type="Gene3D" id="3.40.50.880">
    <property type="match status" value="1"/>
</dbReference>
<dbReference type="Pfam" id="PF01656">
    <property type="entry name" value="CbiA"/>
    <property type="match status" value="1"/>
</dbReference>
<evidence type="ECO:0000259" key="5">
    <source>
        <dbReference type="Pfam" id="PF01656"/>
    </source>
</evidence>
<comment type="caution">
    <text evidence="7">The sequence shown here is derived from an EMBL/GenBank/DDBJ whole genome shotgun (WGS) entry which is preliminary data.</text>
</comment>
<dbReference type="InterPro" id="IPR027417">
    <property type="entry name" value="P-loop_NTPase"/>
</dbReference>
<comment type="pathway">
    <text evidence="1 4">Cofactor biosynthesis; adenosylcobalamin biosynthesis.</text>
</comment>
<dbReference type="UniPathway" id="UPA00148"/>
<organism evidence="7">
    <name type="scientific">Candidatus Atribacter allofermentans</name>
    <dbReference type="NCBI Taxonomy" id="1852833"/>
    <lineage>
        <taxon>Bacteria</taxon>
        <taxon>Pseudomonadati</taxon>
        <taxon>Atribacterota</taxon>
        <taxon>Atribacteria</taxon>
        <taxon>Atribacterales</taxon>
        <taxon>Atribacteraceae</taxon>
        <taxon>Atribacter</taxon>
    </lineage>
</organism>
<evidence type="ECO:0000256" key="4">
    <source>
        <dbReference type="HAMAP-Rule" id="MF_00028"/>
    </source>
</evidence>
<dbReference type="Pfam" id="PF07685">
    <property type="entry name" value="GATase_3"/>
    <property type="match status" value="1"/>
</dbReference>
<dbReference type="AlphaFoldDB" id="A0A1V5SJ51"/>
<dbReference type="InterPro" id="IPR004459">
    <property type="entry name" value="CobQ_synth"/>
</dbReference>
<dbReference type="PROSITE" id="PS51274">
    <property type="entry name" value="GATASE_COBBQ"/>
    <property type="match status" value="1"/>
</dbReference>
<dbReference type="CDD" id="cd01750">
    <property type="entry name" value="GATase1_CobQ"/>
    <property type="match status" value="1"/>
</dbReference>
<dbReference type="HAMAP" id="MF_00028">
    <property type="entry name" value="CobQ"/>
    <property type="match status" value="1"/>
</dbReference>
<dbReference type="SUPFAM" id="SSF52540">
    <property type="entry name" value="P-loop containing nucleoside triphosphate hydrolases"/>
    <property type="match status" value="1"/>
</dbReference>
<dbReference type="InterPro" id="IPR047045">
    <property type="entry name" value="CobQ_N"/>
</dbReference>
<sequence>MARYIMFQGTGSGVGKSLITAGFCRIFARKGIRVAPFKAQNMSLNSGVTPFGEEIGRAQLLQARAAMIDPDSRMNPILLKPQGDCMSQVIVRGKIWETHEAYDYYRYKKFLWEKVIESLNSLAEEYDLICIEGAGSPAEINLREQDLVNMSVARYARIPVFLIGDIEKGGVFAQLYGTWALLTKEERELLCGFIINKFRGNYTILEPGLKEIEKLTQIPVVGVVPYSRFLLDDEDSMTEKIENSYKSLKTVDIQVGIIRLPHISNFTDFDPLTNEPDVETQYIFPDENFSKFDVIVLPGSKNTIRDLQWLKKFNLQERLESYINNGGVVLGVCGGYQMLGESIIDIDGNEDFQGEIDGLKIIPMKTFFEKEKILKNMQGYLAKAEHISVKGYEIHQGKGSFQQAYEPLFNLNLGNRIEPEGIIINNQIFGTYLHGLFDDGSFRRYFVNLLRKRKGLATISSVSPSWQEVVEKELDRLADFLETCLDIERIESLIENF</sequence>
<dbReference type="Gene3D" id="3.40.50.300">
    <property type="entry name" value="P-loop containing nucleotide triphosphate hydrolases"/>
    <property type="match status" value="1"/>
</dbReference>